<keyword evidence="1" id="KW-0479">Metal-binding</keyword>
<dbReference type="PROSITE" id="PS50950">
    <property type="entry name" value="ZF_THAP"/>
    <property type="match status" value="1"/>
</dbReference>
<feature type="domain" description="THAP-type" evidence="7">
    <location>
        <begin position="1"/>
        <end position="58"/>
    </location>
</feature>
<evidence type="ECO:0000256" key="4">
    <source>
        <dbReference type="ARBA" id="ARBA00023125"/>
    </source>
</evidence>
<dbReference type="Pfam" id="PF05485">
    <property type="entry name" value="THAP"/>
    <property type="match status" value="1"/>
</dbReference>
<organism evidence="8 9">
    <name type="scientific">Photinus pyralis</name>
    <name type="common">Common eastern firefly</name>
    <name type="synonym">Lampyris pyralis</name>
    <dbReference type="NCBI Taxonomy" id="7054"/>
    <lineage>
        <taxon>Eukaryota</taxon>
        <taxon>Metazoa</taxon>
        <taxon>Ecdysozoa</taxon>
        <taxon>Arthropoda</taxon>
        <taxon>Hexapoda</taxon>
        <taxon>Insecta</taxon>
        <taxon>Pterygota</taxon>
        <taxon>Neoptera</taxon>
        <taxon>Endopterygota</taxon>
        <taxon>Coleoptera</taxon>
        <taxon>Polyphaga</taxon>
        <taxon>Elateriformia</taxon>
        <taxon>Elateroidea</taxon>
        <taxon>Lampyridae</taxon>
        <taxon>Lampyrinae</taxon>
        <taxon>Photinus</taxon>
    </lineage>
</organism>
<evidence type="ECO:0000256" key="5">
    <source>
        <dbReference type="PROSITE-ProRule" id="PRU00309"/>
    </source>
</evidence>
<dbReference type="SUPFAM" id="SSF57716">
    <property type="entry name" value="Glucocorticoid receptor-like (DNA-binding domain)"/>
    <property type="match status" value="1"/>
</dbReference>
<dbReference type="InterPro" id="IPR048365">
    <property type="entry name" value="TNP-like_RNaseH_N"/>
</dbReference>
<dbReference type="InterPro" id="IPR048367">
    <property type="entry name" value="TNP-like_RNaseH_C"/>
</dbReference>
<comment type="caution">
    <text evidence="8">The sequence shown here is derived from an EMBL/GenBank/DDBJ whole genome shotgun (WGS) entry which is preliminary data.</text>
</comment>
<evidence type="ECO:0000313" key="9">
    <source>
        <dbReference type="Proteomes" id="UP000327044"/>
    </source>
</evidence>
<dbReference type="Pfam" id="PF21788">
    <property type="entry name" value="TNP-like_GBD"/>
    <property type="match status" value="1"/>
</dbReference>
<proteinExistence type="predicted"/>
<dbReference type="Pfam" id="PF12017">
    <property type="entry name" value="Tnp_P_element"/>
    <property type="match status" value="1"/>
</dbReference>
<keyword evidence="9" id="KW-1185">Reference proteome</keyword>
<dbReference type="InParanoid" id="A0A5N4A9C0"/>
<protein>
    <recommendedName>
        <fullName evidence="7">THAP-type domain-containing protein</fullName>
    </recommendedName>
</protein>
<evidence type="ECO:0000313" key="8">
    <source>
        <dbReference type="EMBL" id="KAB0793926.1"/>
    </source>
</evidence>
<feature type="compositionally biased region" description="Low complexity" evidence="6">
    <location>
        <begin position="115"/>
        <end position="135"/>
    </location>
</feature>
<evidence type="ECO:0000256" key="3">
    <source>
        <dbReference type="ARBA" id="ARBA00022833"/>
    </source>
</evidence>
<dbReference type="GO" id="GO:0008270">
    <property type="term" value="F:zinc ion binding"/>
    <property type="evidence" value="ECO:0007669"/>
    <property type="project" value="UniProtKB-KW"/>
</dbReference>
<dbReference type="GO" id="GO:0003677">
    <property type="term" value="F:DNA binding"/>
    <property type="evidence" value="ECO:0007669"/>
    <property type="project" value="UniProtKB-UniRule"/>
</dbReference>
<dbReference type="InterPro" id="IPR021896">
    <property type="entry name" value="THAP9-like_HTH"/>
</dbReference>
<gene>
    <name evidence="8" type="ORF">PPYR_13546</name>
</gene>
<dbReference type="EMBL" id="VVIM01000009">
    <property type="protein sequence ID" value="KAB0793926.1"/>
    <property type="molecule type" value="Genomic_DNA"/>
</dbReference>
<evidence type="ECO:0000256" key="6">
    <source>
        <dbReference type="SAM" id="MobiDB-lite"/>
    </source>
</evidence>
<dbReference type="InterPro" id="IPR048366">
    <property type="entry name" value="TNP-like_GBD"/>
</dbReference>
<feature type="region of interest" description="Disordered" evidence="6">
    <location>
        <begin position="88"/>
        <end position="170"/>
    </location>
</feature>
<evidence type="ECO:0000259" key="7">
    <source>
        <dbReference type="PROSITE" id="PS50950"/>
    </source>
</evidence>
<keyword evidence="2 5" id="KW-0863">Zinc-finger</keyword>
<accession>A0A5N4A9C0</accession>
<sequence length="951" mass="108419">MLLPQDGMLDVWLDALNVPRPFTWTRNKFVCSTHFKEGDKIKSGCKTILRRDAVPSLTEHVEQSVDDAPQLYTGHACSSAVHFAEVATTSNTPPRSDPSHPEVLKHPPFTPPLIPRTTLTLSISSPSSNKSSSLSEQSGHSPKRPVKMHYSSTTTKPRESSSSTDSSTRRKRICSMVKEFHSYSTSPRTVKVKLQRAQNKQVKTRRKLYQAKKTVKSLKIKVRSLKTVIADLRKNQNLSEHALFHLEKSYEEIPDVLMARYLKNREARCTTREKYPEKLRSFACTLQFYSSKAYEYVRQTFALGMPSQSTIRKWYANVNCFPGYCTPAFDALKCKVDEATINNKKLICGLMLDEMSLRKQVEFDGKRTWGYVDLGTGIQNDSLEPASEVLVLMVVALNAHWKIPIAYFLIKSLTGKEKANIVFEALTRLENSKVKIISLTCDGPSAHLTMLIELGCKLDDLKNLQPWFSHPTTNEQIFCFLDACHMLKLARNMLGSLCEIKNAEGKAIKWSCIKKLHELQDSETLNLANKLKKNHIEWQRQKMKVSLAAQTLSASVADALDFLCDDLQHPDFQDVKPTVEFVRRIDAIFDLLNSRCPWSKGFKAPLRESNQNTWRPYLLDSIEYLLSLNDVAGREIWRTARKTPIIGFIMCIRSAIGAFDAIVTGGPLEYLLTYKFSQDHLEMFFCCVRSRNGFNNNPSCLQFMQTFRRLLLHTKIDASGRSGNCRVLDDTVILTVPSQSTVQMSGSNMPDIPLLRRYGLDALIEEERDHDYDILPIAIDFNNLTANIVTYISGYVIKMLKRRFKCPDCVEGCIGHEFDEDYRFLFKKNKGGLYIPTKGVTTICLSVEGCIRRFMDATEGRIPRESNFFETFTIAISQKFYGQGKVLFPHLEEHFIDYSTITNNHTASLIKAIVGAYVRIRFFNLCKRFTSVIQGKSIRQELNKLILFNHQ</sequence>
<dbReference type="AlphaFoldDB" id="A0A5N4A9C0"/>
<evidence type="ECO:0000256" key="1">
    <source>
        <dbReference type="ARBA" id="ARBA00022723"/>
    </source>
</evidence>
<name>A0A5N4A9C0_PHOPY</name>
<dbReference type="PANTHER" id="PTHR47577">
    <property type="entry name" value="THAP DOMAIN-CONTAINING PROTEIN 6"/>
    <property type="match status" value="1"/>
</dbReference>
<keyword evidence="4 5" id="KW-0238">DNA-binding</keyword>
<dbReference type="Pfam" id="PF21787">
    <property type="entry name" value="TNP-like_RNaseH_N"/>
    <property type="match status" value="1"/>
</dbReference>
<dbReference type="PANTHER" id="PTHR47577:SF2">
    <property type="entry name" value="THAP DOMAIN CONTAINING 9"/>
    <property type="match status" value="1"/>
</dbReference>
<keyword evidence="3" id="KW-0862">Zinc</keyword>
<reference evidence="8 9" key="1">
    <citation type="journal article" date="2018" name="Elife">
        <title>Firefly genomes illuminate parallel origins of bioluminescence in beetles.</title>
        <authorList>
            <person name="Fallon T.R."/>
            <person name="Lower S.E."/>
            <person name="Chang C.H."/>
            <person name="Bessho-Uehara M."/>
            <person name="Martin G.J."/>
            <person name="Bewick A.J."/>
            <person name="Behringer M."/>
            <person name="Debat H.J."/>
            <person name="Wong I."/>
            <person name="Day J.C."/>
            <person name="Suvorov A."/>
            <person name="Silva C.J."/>
            <person name="Stanger-Hall K.F."/>
            <person name="Hall D.W."/>
            <person name="Schmitz R.J."/>
            <person name="Nelson D.R."/>
            <person name="Lewis S.M."/>
            <person name="Shigenobu S."/>
            <person name="Bybee S.M."/>
            <person name="Larracuente A.M."/>
            <person name="Oba Y."/>
            <person name="Weng J.K."/>
        </authorList>
    </citation>
    <scope>NUCLEOTIDE SEQUENCE [LARGE SCALE GENOMIC DNA]</scope>
    <source>
        <strain evidence="8">1611_PpyrPB1</strain>
        <tissue evidence="8">Whole body</tissue>
    </source>
</reference>
<evidence type="ECO:0000256" key="2">
    <source>
        <dbReference type="ARBA" id="ARBA00022771"/>
    </source>
</evidence>
<dbReference type="Proteomes" id="UP000327044">
    <property type="component" value="Unassembled WGS sequence"/>
</dbReference>
<dbReference type="InterPro" id="IPR006612">
    <property type="entry name" value="THAP_Znf"/>
</dbReference>
<dbReference type="Pfam" id="PF21789">
    <property type="entry name" value="TNP-like_RNaseH_C"/>
    <property type="match status" value="1"/>
</dbReference>